<dbReference type="Pfam" id="PF20700">
    <property type="entry name" value="Mutator"/>
    <property type="match status" value="1"/>
</dbReference>
<evidence type="ECO:0000313" key="2">
    <source>
        <dbReference type="EMBL" id="KYQ50745.1"/>
    </source>
</evidence>
<evidence type="ECO:0000259" key="1">
    <source>
        <dbReference type="Pfam" id="PF20700"/>
    </source>
</evidence>
<dbReference type="InterPro" id="IPR049012">
    <property type="entry name" value="Mutator_transp_dom"/>
</dbReference>
<dbReference type="Proteomes" id="UP000075809">
    <property type="component" value="Unassembled WGS sequence"/>
</dbReference>
<organism evidence="2 3">
    <name type="scientific">Mycetomoellerius zeteki</name>
    <dbReference type="NCBI Taxonomy" id="64791"/>
    <lineage>
        <taxon>Eukaryota</taxon>
        <taxon>Metazoa</taxon>
        <taxon>Ecdysozoa</taxon>
        <taxon>Arthropoda</taxon>
        <taxon>Hexapoda</taxon>
        <taxon>Insecta</taxon>
        <taxon>Pterygota</taxon>
        <taxon>Neoptera</taxon>
        <taxon>Endopterygota</taxon>
        <taxon>Hymenoptera</taxon>
        <taxon>Apocrita</taxon>
        <taxon>Aculeata</taxon>
        <taxon>Formicoidea</taxon>
        <taxon>Formicidae</taxon>
        <taxon>Myrmicinae</taxon>
        <taxon>Mycetomoellerius</taxon>
    </lineage>
</organism>
<keyword evidence="3" id="KW-1185">Reference proteome</keyword>
<dbReference type="EMBL" id="KQ982777">
    <property type="protein sequence ID" value="KYQ50745.1"/>
    <property type="molecule type" value="Genomic_DNA"/>
</dbReference>
<feature type="domain" description="Mutator-like transposase" evidence="1">
    <location>
        <begin position="4"/>
        <end position="72"/>
    </location>
</feature>
<protein>
    <recommendedName>
        <fullName evidence="1">Mutator-like transposase domain-containing protein</fullName>
    </recommendedName>
</protein>
<accession>A0A151WSZ4</accession>
<proteinExistence type="predicted"/>
<dbReference type="AlphaFoldDB" id="A0A151WSZ4"/>
<gene>
    <name evidence="2" type="ORF">ALC60_10164</name>
</gene>
<name>A0A151WSZ4_9HYME</name>
<reference evidence="2 3" key="1">
    <citation type="submission" date="2015-09" db="EMBL/GenBank/DDBJ databases">
        <title>Trachymyrmex zeteki WGS genome.</title>
        <authorList>
            <person name="Nygaard S."/>
            <person name="Hu H."/>
            <person name="Boomsma J."/>
            <person name="Zhang G."/>
        </authorList>
    </citation>
    <scope>NUCLEOTIDE SEQUENCE [LARGE SCALE GENOMIC DNA]</scope>
    <source>
        <strain evidence="2">Tzet28-1</strain>
        <tissue evidence="2">Whole body</tissue>
    </source>
</reference>
<evidence type="ECO:0000313" key="3">
    <source>
        <dbReference type="Proteomes" id="UP000075809"/>
    </source>
</evidence>
<sequence length="78" mass="8738">MIALNVVSGTLHAGISCTQLNKILMCLEIPLISQKMYKEHEQEVGSIIEVAAKESCKRATSEEKQLVLQKIEELREVL</sequence>